<dbReference type="AlphaFoldDB" id="A0AB73B9Y0"/>
<dbReference type="Gene3D" id="3.40.50.720">
    <property type="entry name" value="NAD(P)-binding Rossmann-like Domain"/>
    <property type="match status" value="1"/>
</dbReference>
<keyword evidence="2" id="KW-0560">Oxidoreductase</keyword>
<gene>
    <name evidence="3" type="ORF">CFL01nite_17870</name>
</gene>
<dbReference type="GO" id="GO:0016491">
    <property type="term" value="F:oxidoreductase activity"/>
    <property type="evidence" value="ECO:0007669"/>
    <property type="project" value="UniProtKB-KW"/>
</dbReference>
<sequence length="158" mass="16261">MSENTKVALMVGGGQGIGRAGGERLLRDGLKVAIGDWNFELAQTVAEELGGKEAGVIPVAVNAADRDSVYAAVETTAKELGGFDVIINNAGIAPQVALEQVTEEDVDKIFDVNFKGVLWGTQAAAAKLKELGHGGKIINAASQAGVKGNKGIPLYSAT</sequence>
<organism evidence="3 4">
    <name type="scientific">Corynebacterium flavescens</name>
    <dbReference type="NCBI Taxonomy" id="28028"/>
    <lineage>
        <taxon>Bacteria</taxon>
        <taxon>Bacillati</taxon>
        <taxon>Actinomycetota</taxon>
        <taxon>Actinomycetes</taxon>
        <taxon>Mycobacteriales</taxon>
        <taxon>Corynebacteriaceae</taxon>
        <taxon>Corynebacterium</taxon>
    </lineage>
</organism>
<evidence type="ECO:0000313" key="4">
    <source>
        <dbReference type="Proteomes" id="UP000315353"/>
    </source>
</evidence>
<comment type="similarity">
    <text evidence="1">Belongs to the short-chain dehydrogenases/reductases (SDR) family.</text>
</comment>
<dbReference type="PRINTS" id="PR00081">
    <property type="entry name" value="GDHRDH"/>
</dbReference>
<comment type="caution">
    <text evidence="3">The sequence shown here is derived from an EMBL/GenBank/DDBJ whole genome shotgun (WGS) entry which is preliminary data.</text>
</comment>
<dbReference type="InterPro" id="IPR002347">
    <property type="entry name" value="SDR_fam"/>
</dbReference>
<dbReference type="PANTHER" id="PTHR43669:SF3">
    <property type="entry name" value="ALCOHOL DEHYDROGENASE, PUTATIVE (AFU_ORTHOLOGUE AFUA_3G03445)-RELATED"/>
    <property type="match status" value="1"/>
</dbReference>
<protein>
    <recommendedName>
        <fullName evidence="5">SDR family NAD(P)-dependent oxidoreductase</fullName>
    </recommendedName>
</protein>
<dbReference type="Pfam" id="PF00106">
    <property type="entry name" value="adh_short"/>
    <property type="match status" value="1"/>
</dbReference>
<reference evidence="3 4" key="1">
    <citation type="submission" date="2019-06" db="EMBL/GenBank/DDBJ databases">
        <title>Whole genome shotgun sequence of Corynebacterium flavescens NBRC 14136.</title>
        <authorList>
            <person name="Hosoyama A."/>
            <person name="Uohara A."/>
            <person name="Ohji S."/>
            <person name="Ichikawa N."/>
        </authorList>
    </citation>
    <scope>NUCLEOTIDE SEQUENCE [LARGE SCALE GENOMIC DNA]</scope>
    <source>
        <strain evidence="3 4">NBRC 14136</strain>
    </source>
</reference>
<accession>A0AB73B9Y0</accession>
<evidence type="ECO:0000256" key="1">
    <source>
        <dbReference type="ARBA" id="ARBA00006484"/>
    </source>
</evidence>
<dbReference type="InterPro" id="IPR036291">
    <property type="entry name" value="NAD(P)-bd_dom_sf"/>
</dbReference>
<dbReference type="PRINTS" id="PR00080">
    <property type="entry name" value="SDRFAMILY"/>
</dbReference>
<dbReference type="EMBL" id="BJNB01000029">
    <property type="protein sequence ID" value="GEB98292.1"/>
    <property type="molecule type" value="Genomic_DNA"/>
</dbReference>
<dbReference type="Proteomes" id="UP000315353">
    <property type="component" value="Unassembled WGS sequence"/>
</dbReference>
<dbReference type="PANTHER" id="PTHR43669">
    <property type="entry name" value="5-KETO-D-GLUCONATE 5-REDUCTASE"/>
    <property type="match status" value="1"/>
</dbReference>
<evidence type="ECO:0008006" key="5">
    <source>
        <dbReference type="Google" id="ProtNLM"/>
    </source>
</evidence>
<proteinExistence type="inferred from homology"/>
<evidence type="ECO:0000313" key="3">
    <source>
        <dbReference type="EMBL" id="GEB98292.1"/>
    </source>
</evidence>
<evidence type="ECO:0000256" key="2">
    <source>
        <dbReference type="ARBA" id="ARBA00023002"/>
    </source>
</evidence>
<name>A0AB73B9Y0_CORFL</name>
<dbReference type="SUPFAM" id="SSF51735">
    <property type="entry name" value="NAD(P)-binding Rossmann-fold domains"/>
    <property type="match status" value="1"/>
</dbReference>